<name>A0A7M7KFQ8_VARDE</name>
<dbReference type="OrthoDB" id="2142040at2759"/>
<dbReference type="Proteomes" id="UP000594260">
    <property type="component" value="Unplaced"/>
</dbReference>
<dbReference type="PANTHER" id="PTHR31649">
    <property type="entry name" value="AGAP009604-PA"/>
    <property type="match status" value="1"/>
</dbReference>
<protein>
    <submittedName>
        <fullName evidence="1">Uncharacterized protein</fullName>
    </submittedName>
</protein>
<dbReference type="FunCoup" id="A0A7M7KFQ8">
    <property type="interactions" value="65"/>
</dbReference>
<dbReference type="GeneID" id="111251018"/>
<dbReference type="OMA" id="FNWIRSG"/>
<dbReference type="PANTHER" id="PTHR31649:SF1">
    <property type="entry name" value="FARNESOIC ACID O-METHYL TRANSFERASE DOMAIN-CONTAINING PROTEIN"/>
    <property type="match status" value="1"/>
</dbReference>
<proteinExistence type="predicted"/>
<evidence type="ECO:0000313" key="2">
    <source>
        <dbReference type="Proteomes" id="UP000594260"/>
    </source>
</evidence>
<dbReference type="RefSeq" id="XP_022662889.1">
    <property type="nucleotide sequence ID" value="XM_022807154.1"/>
</dbReference>
<evidence type="ECO:0000313" key="1">
    <source>
        <dbReference type="EnsemblMetazoa" id="XP_022662888"/>
    </source>
</evidence>
<reference evidence="1" key="1">
    <citation type="submission" date="2021-01" db="UniProtKB">
        <authorList>
            <consortium name="EnsemblMetazoa"/>
        </authorList>
    </citation>
    <scope>IDENTIFICATION</scope>
</reference>
<dbReference type="RefSeq" id="XP_022662891.1">
    <property type="nucleotide sequence ID" value="XM_022807156.1"/>
</dbReference>
<dbReference type="AlphaFoldDB" id="A0A7M7KFQ8"/>
<dbReference type="InterPro" id="IPR006616">
    <property type="entry name" value="DM9_repeat"/>
</dbReference>
<dbReference type="RefSeq" id="XP_022662888.1">
    <property type="nucleotide sequence ID" value="XM_022807153.1"/>
</dbReference>
<dbReference type="SMART" id="SM00696">
    <property type="entry name" value="DM9"/>
    <property type="match status" value="2"/>
</dbReference>
<dbReference type="Pfam" id="PF11901">
    <property type="entry name" value="DM9"/>
    <property type="match status" value="1"/>
</dbReference>
<dbReference type="EnsemblMetazoa" id="XM_022807153">
    <property type="protein sequence ID" value="XP_022662888"/>
    <property type="gene ID" value="LOC111251018"/>
</dbReference>
<dbReference type="EnsemblMetazoa" id="XM_022807154">
    <property type="protein sequence ID" value="XP_022662889"/>
    <property type="gene ID" value="LOC111251018"/>
</dbReference>
<dbReference type="KEGG" id="vde:111251018"/>
<accession>A0A7M7KFQ8</accession>
<organism evidence="1 2">
    <name type="scientific">Varroa destructor</name>
    <name type="common">Honeybee mite</name>
    <dbReference type="NCBI Taxonomy" id="109461"/>
    <lineage>
        <taxon>Eukaryota</taxon>
        <taxon>Metazoa</taxon>
        <taxon>Ecdysozoa</taxon>
        <taxon>Arthropoda</taxon>
        <taxon>Chelicerata</taxon>
        <taxon>Arachnida</taxon>
        <taxon>Acari</taxon>
        <taxon>Parasitiformes</taxon>
        <taxon>Mesostigmata</taxon>
        <taxon>Gamasina</taxon>
        <taxon>Dermanyssoidea</taxon>
        <taxon>Varroidae</taxon>
        <taxon>Varroa</taxon>
    </lineage>
</organism>
<sequence>MAANTYHSLCRWVPTCRAAIPPNAVNGGTDSTGETLYIGRTRHEDDLIPGKVVPSHECCYVSWGGLEKRYDEYEILVAEHDHEFTWASCQGGELPTGAIQGGVTGDAEKLFIGRAEHDGSLTIGKVHPSHKVCYIPYDGKEIPCEYYEVLACKSINLAS</sequence>
<dbReference type="InParanoid" id="A0A7M7KFQ8"/>
<keyword evidence="2" id="KW-1185">Reference proteome</keyword>
<dbReference type="EnsemblMetazoa" id="XM_022807156">
    <property type="protein sequence ID" value="XP_022662891"/>
    <property type="gene ID" value="LOC111251018"/>
</dbReference>